<feature type="domain" description="BHLH" evidence="2">
    <location>
        <begin position="128"/>
        <end position="179"/>
    </location>
</feature>
<dbReference type="Gene3D" id="4.10.280.10">
    <property type="entry name" value="Helix-loop-helix DNA-binding domain"/>
    <property type="match status" value="1"/>
</dbReference>
<dbReference type="SMART" id="SM00353">
    <property type="entry name" value="HLH"/>
    <property type="match status" value="1"/>
</dbReference>
<accession>A0ABR4AFG3</accession>
<dbReference type="Pfam" id="PF00010">
    <property type="entry name" value="HLH"/>
    <property type="match status" value="1"/>
</dbReference>
<reference evidence="3 4" key="1">
    <citation type="submission" date="2024-09" db="EMBL/GenBank/DDBJ databases">
        <title>Rethinking Asexuality: The Enigmatic Case of Functional Sexual Genes in Lepraria (Stereocaulaceae).</title>
        <authorList>
            <person name="Doellman M."/>
            <person name="Sun Y."/>
            <person name="Barcenas-Pena A."/>
            <person name="Lumbsch H.T."/>
            <person name="Grewe F."/>
        </authorList>
    </citation>
    <scope>NUCLEOTIDE SEQUENCE [LARGE SCALE GENOMIC DNA]</scope>
    <source>
        <strain evidence="3 4">Mercado 3170</strain>
    </source>
</reference>
<dbReference type="EMBL" id="JBEFKJ010000011">
    <property type="protein sequence ID" value="KAL2043337.1"/>
    <property type="molecule type" value="Genomic_DNA"/>
</dbReference>
<feature type="compositionally biased region" description="Basic residues" evidence="1">
    <location>
        <begin position="126"/>
        <end position="141"/>
    </location>
</feature>
<evidence type="ECO:0000313" key="4">
    <source>
        <dbReference type="Proteomes" id="UP001590950"/>
    </source>
</evidence>
<organism evidence="3 4">
    <name type="scientific">Stereocaulon virgatum</name>
    <dbReference type="NCBI Taxonomy" id="373712"/>
    <lineage>
        <taxon>Eukaryota</taxon>
        <taxon>Fungi</taxon>
        <taxon>Dikarya</taxon>
        <taxon>Ascomycota</taxon>
        <taxon>Pezizomycotina</taxon>
        <taxon>Lecanoromycetes</taxon>
        <taxon>OSLEUM clade</taxon>
        <taxon>Lecanoromycetidae</taxon>
        <taxon>Lecanorales</taxon>
        <taxon>Lecanorineae</taxon>
        <taxon>Stereocaulaceae</taxon>
        <taxon>Stereocaulon</taxon>
    </lineage>
</organism>
<name>A0ABR4AFG3_9LECA</name>
<dbReference type="PANTHER" id="PTHR46266:SF4">
    <property type="entry name" value="TRANSCRIPTION FACTOR TT8"/>
    <property type="match status" value="1"/>
</dbReference>
<sequence length="350" mass="37971">MPRPSLPPTPAASSEIQGKSESPVSVTEKTFNLPPPALAPNRVHGTSTSNKQSHSAPSPNFTLPPPPTRSRTIIQMKPKPQQAEDVARPTSQSGPKALAKKSSHGSSIANTAGKKQPSSTSVAGKKIARKTAHSVIERRRRSKMNEEFGTLKAMIPACTDQEMHKLAILQASIDYLRYLEKCIVDLKAANNQLSTPLVQPQAPPPRLDTSMLDQEEEVEEEEEEDEDIEMENTESKTTSPVFASALQKEPRSYASPQSVTPSPALDAQSHYQTSSYASSVSTLPSPAFGPQRHHHQASQSRFSLSASTSPTIIPNKEQDQEATAALLMLNKDRRNPKGARGMSVKDLLSS</sequence>
<dbReference type="PANTHER" id="PTHR46266">
    <property type="entry name" value="TRANSCRIPTION FACTOR TT8"/>
    <property type="match status" value="1"/>
</dbReference>
<protein>
    <recommendedName>
        <fullName evidence="2">BHLH domain-containing protein</fullName>
    </recommendedName>
</protein>
<feature type="compositionally biased region" description="Polar residues" evidence="1">
    <location>
        <begin position="11"/>
        <end position="30"/>
    </location>
</feature>
<dbReference type="Proteomes" id="UP001590950">
    <property type="component" value="Unassembled WGS sequence"/>
</dbReference>
<evidence type="ECO:0000313" key="3">
    <source>
        <dbReference type="EMBL" id="KAL2043337.1"/>
    </source>
</evidence>
<dbReference type="SUPFAM" id="SSF47459">
    <property type="entry name" value="HLH, helix-loop-helix DNA-binding domain"/>
    <property type="match status" value="1"/>
</dbReference>
<evidence type="ECO:0000259" key="2">
    <source>
        <dbReference type="PROSITE" id="PS50888"/>
    </source>
</evidence>
<comment type="caution">
    <text evidence="3">The sequence shown here is derived from an EMBL/GenBank/DDBJ whole genome shotgun (WGS) entry which is preliminary data.</text>
</comment>
<keyword evidence="4" id="KW-1185">Reference proteome</keyword>
<gene>
    <name evidence="3" type="ORF">N7G274_003643</name>
</gene>
<evidence type="ECO:0000256" key="1">
    <source>
        <dbReference type="SAM" id="MobiDB-lite"/>
    </source>
</evidence>
<feature type="region of interest" description="Disordered" evidence="1">
    <location>
        <begin position="1"/>
        <end position="141"/>
    </location>
</feature>
<feature type="compositionally biased region" description="Polar residues" evidence="1">
    <location>
        <begin position="44"/>
        <end position="56"/>
    </location>
</feature>
<proteinExistence type="predicted"/>
<feature type="compositionally biased region" description="Pro residues" evidence="1">
    <location>
        <begin position="1"/>
        <end position="10"/>
    </location>
</feature>
<feature type="compositionally biased region" description="Polar residues" evidence="1">
    <location>
        <begin position="269"/>
        <end position="284"/>
    </location>
</feature>
<feature type="compositionally biased region" description="Acidic residues" evidence="1">
    <location>
        <begin position="213"/>
        <end position="232"/>
    </location>
</feature>
<feature type="compositionally biased region" description="Polar residues" evidence="1">
    <location>
        <begin position="297"/>
        <end position="312"/>
    </location>
</feature>
<dbReference type="PROSITE" id="PS50888">
    <property type="entry name" value="BHLH"/>
    <property type="match status" value="1"/>
</dbReference>
<feature type="region of interest" description="Disordered" evidence="1">
    <location>
        <begin position="195"/>
        <end position="350"/>
    </location>
</feature>
<dbReference type="InterPro" id="IPR036638">
    <property type="entry name" value="HLH_DNA-bd_sf"/>
</dbReference>
<dbReference type="InterPro" id="IPR011598">
    <property type="entry name" value="bHLH_dom"/>
</dbReference>